<feature type="domain" description="KIB1-4 beta-propeller" evidence="1">
    <location>
        <begin position="38"/>
        <end position="285"/>
    </location>
</feature>
<sequence>MEADEEQKQLLPRSLPPAPRLDPWLVFLHGRRGQNQTFYSLSENRYHVRNIPNMRRKCFCTSSHGWIVIVDIYSDDCFLLNPVSMDKRQLPSAKSLTYDLCVLSSSPDDPNCIVLFIRNIKKGRVSVTYCHPGDSDWVMQDLKLEEDHTTIERVVCCGGKIYGLTCYYRRLVIFDVGITLTIREVGGENLPESSAPEMCRYLVNMVESCGELFVFRRILLGRFEVSDIEVFKMDFSRKVWVTVESLGDRAFFLSEYCSTSCSVKESGIKGDTIYFIERKDRSLYAFNFEDKNITVTLPCPNVKNHWFEPAEWVLPLV</sequence>
<dbReference type="PANTHER" id="PTHR40891">
    <property type="entry name" value="DUF295 DOMAIN-CONTAINING PROTEIN"/>
    <property type="match status" value="1"/>
</dbReference>
<comment type="caution">
    <text evidence="2">The sequence shown here is derived from an EMBL/GenBank/DDBJ whole genome shotgun (WGS) entry which is preliminary data.</text>
</comment>
<accession>A0AAP0SCG6</accession>
<gene>
    <name evidence="2" type="ORF">L1049_020241</name>
</gene>
<organism evidence="2 3">
    <name type="scientific">Liquidambar formosana</name>
    <name type="common">Formosan gum</name>
    <dbReference type="NCBI Taxonomy" id="63359"/>
    <lineage>
        <taxon>Eukaryota</taxon>
        <taxon>Viridiplantae</taxon>
        <taxon>Streptophyta</taxon>
        <taxon>Embryophyta</taxon>
        <taxon>Tracheophyta</taxon>
        <taxon>Spermatophyta</taxon>
        <taxon>Magnoliopsida</taxon>
        <taxon>eudicotyledons</taxon>
        <taxon>Gunneridae</taxon>
        <taxon>Pentapetalae</taxon>
        <taxon>Saxifragales</taxon>
        <taxon>Altingiaceae</taxon>
        <taxon>Liquidambar</taxon>
    </lineage>
</organism>
<evidence type="ECO:0000259" key="1">
    <source>
        <dbReference type="Pfam" id="PF03478"/>
    </source>
</evidence>
<dbReference type="InterPro" id="IPR005174">
    <property type="entry name" value="KIB1-4_b-propeller"/>
</dbReference>
<evidence type="ECO:0000313" key="3">
    <source>
        <dbReference type="Proteomes" id="UP001415857"/>
    </source>
</evidence>
<keyword evidence="3" id="KW-1185">Reference proteome</keyword>
<reference evidence="2 3" key="1">
    <citation type="journal article" date="2024" name="Plant J.">
        <title>Genome sequences and population genomics reveal climatic adaptation and genomic divergence between two closely related sweetgum species.</title>
        <authorList>
            <person name="Xu W.Q."/>
            <person name="Ren C.Q."/>
            <person name="Zhang X.Y."/>
            <person name="Comes H.P."/>
            <person name="Liu X.H."/>
            <person name="Li Y.G."/>
            <person name="Kettle C.J."/>
            <person name="Jalonen R."/>
            <person name="Gaisberger H."/>
            <person name="Ma Y.Z."/>
            <person name="Qiu Y.X."/>
        </authorList>
    </citation>
    <scope>NUCLEOTIDE SEQUENCE [LARGE SCALE GENOMIC DNA]</scope>
    <source>
        <strain evidence="2">Hangzhou</strain>
    </source>
</reference>
<dbReference type="Proteomes" id="UP001415857">
    <property type="component" value="Unassembled WGS sequence"/>
</dbReference>
<dbReference type="AlphaFoldDB" id="A0AAP0SCG6"/>
<protein>
    <recommendedName>
        <fullName evidence="1">KIB1-4 beta-propeller domain-containing protein</fullName>
    </recommendedName>
</protein>
<name>A0AAP0SCG6_LIQFO</name>
<dbReference type="EMBL" id="JBBPBK010000001">
    <property type="protein sequence ID" value="KAK9292277.1"/>
    <property type="molecule type" value="Genomic_DNA"/>
</dbReference>
<dbReference type="PANTHER" id="PTHR40891:SF1">
    <property type="entry name" value="DUF295 DOMAIN-CONTAINING PROTEIN"/>
    <property type="match status" value="1"/>
</dbReference>
<dbReference type="Pfam" id="PF03478">
    <property type="entry name" value="Beta-prop_KIB1-4"/>
    <property type="match status" value="1"/>
</dbReference>
<evidence type="ECO:0000313" key="2">
    <source>
        <dbReference type="EMBL" id="KAK9292277.1"/>
    </source>
</evidence>
<proteinExistence type="predicted"/>